<organism evidence="3 4">
    <name type="scientific">Sungouiella intermedia</name>
    <dbReference type="NCBI Taxonomy" id="45354"/>
    <lineage>
        <taxon>Eukaryota</taxon>
        <taxon>Fungi</taxon>
        <taxon>Dikarya</taxon>
        <taxon>Ascomycota</taxon>
        <taxon>Saccharomycotina</taxon>
        <taxon>Pichiomycetes</taxon>
        <taxon>Metschnikowiaceae</taxon>
        <taxon>Sungouiella</taxon>
    </lineage>
</organism>
<evidence type="ECO:0000256" key="2">
    <source>
        <dbReference type="SAM" id="SignalP"/>
    </source>
</evidence>
<dbReference type="AlphaFoldDB" id="A0A1L0BTN5"/>
<evidence type="ECO:0000313" key="4">
    <source>
        <dbReference type="Proteomes" id="UP000182259"/>
    </source>
</evidence>
<feature type="compositionally biased region" description="Acidic residues" evidence="1">
    <location>
        <begin position="251"/>
        <end position="278"/>
    </location>
</feature>
<proteinExistence type="predicted"/>
<dbReference type="Proteomes" id="UP000182259">
    <property type="component" value="Chromosome III"/>
</dbReference>
<evidence type="ECO:0000256" key="1">
    <source>
        <dbReference type="SAM" id="MobiDB-lite"/>
    </source>
</evidence>
<feature type="compositionally biased region" description="Basic and acidic residues" evidence="1">
    <location>
        <begin position="229"/>
        <end position="250"/>
    </location>
</feature>
<feature type="signal peptide" evidence="2">
    <location>
        <begin position="1"/>
        <end position="17"/>
    </location>
</feature>
<keyword evidence="2" id="KW-0732">Signal</keyword>
<evidence type="ECO:0000313" key="3">
    <source>
        <dbReference type="EMBL" id="SGZ53610.1"/>
    </source>
</evidence>
<name>A0A1L0BTN5_9ASCO</name>
<feature type="compositionally biased region" description="Polar residues" evidence="1">
    <location>
        <begin position="296"/>
        <end position="305"/>
    </location>
</feature>
<gene>
    <name evidence="3" type="ORF">SAMEA4029009_CIC11G00000002798</name>
</gene>
<accession>A0A1L0BTN5</accession>
<feature type="chain" id="PRO_5012091869" evidence="2">
    <location>
        <begin position="18"/>
        <end position="351"/>
    </location>
</feature>
<feature type="region of interest" description="Disordered" evidence="1">
    <location>
        <begin position="221"/>
        <end position="305"/>
    </location>
</feature>
<protein>
    <submittedName>
        <fullName evidence="3">CIC11C00000002798</fullName>
    </submittedName>
</protein>
<reference evidence="3 4" key="1">
    <citation type="submission" date="2016-10" db="EMBL/GenBank/DDBJ databases">
        <authorList>
            <person name="de Groot N.N."/>
        </authorList>
    </citation>
    <scope>NUCLEOTIDE SEQUENCE [LARGE SCALE GENOMIC DNA]</scope>
    <source>
        <strain evidence="3 4">PYCC 4715</strain>
    </source>
</reference>
<sequence length="351" mass="38978">MKQLALFAIAFGSVANAILFPSTDLLSAISVLASSKEDTTEKLHQDVTNVLSVPKRLFRGTNFTDILSGLGSLNNSAKKKLLLLALLVETQNVKPVLRTKSSPSLTAAAYANKLSSKKLNKAPMFQMVTNNVVIPTSFVKKMESLNGVKPIKKKSKKKSKKEVQRKGKEVLSKDLGLVTLDQVTGSSRPHAMKADVYADQKEFFEAMKLFSSILDKLLREEETDSESDYDNHYDQDSDKDSDDEYVHSDYENDYENDTENEDDIDDKNSDDDCNEDYWYDAYGVPDKASGNRKPVNATQSSKGYNSSNSLGWKYSTLLFNSSTVFPNKMSSGSYDFIHSSALLFAAVIALL</sequence>
<dbReference type="EMBL" id="LT635766">
    <property type="protein sequence ID" value="SGZ53610.1"/>
    <property type="molecule type" value="Genomic_DNA"/>
</dbReference>